<evidence type="ECO:0000256" key="9">
    <source>
        <dbReference type="ARBA" id="ARBA00048793"/>
    </source>
</evidence>
<protein>
    <recommendedName>
        <fullName evidence="4 10">2-dehydropantoate 2-reductase</fullName>
        <ecNumber evidence="3 10">1.1.1.169</ecNumber>
    </recommendedName>
    <alternativeName>
        <fullName evidence="8 10">Ketopantoate reductase</fullName>
    </alternativeName>
</protein>
<dbReference type="InterPro" id="IPR013332">
    <property type="entry name" value="KPR_N"/>
</dbReference>
<dbReference type="EMBL" id="JAPMLE010000001">
    <property type="protein sequence ID" value="MDR8522840.1"/>
    <property type="molecule type" value="Genomic_DNA"/>
</dbReference>
<evidence type="ECO:0000256" key="4">
    <source>
        <dbReference type="ARBA" id="ARBA00019465"/>
    </source>
</evidence>
<evidence type="ECO:0000256" key="10">
    <source>
        <dbReference type="RuleBase" id="RU362068"/>
    </source>
</evidence>
<dbReference type="AlphaFoldDB" id="A0AAW8NKI3"/>
<keyword evidence="6 10" id="KW-0521">NADP</keyword>
<evidence type="ECO:0000256" key="2">
    <source>
        <dbReference type="ARBA" id="ARBA00007870"/>
    </source>
</evidence>
<dbReference type="Proteomes" id="UP001271263">
    <property type="component" value="Unassembled WGS sequence"/>
</dbReference>
<dbReference type="InterPro" id="IPR013328">
    <property type="entry name" value="6PGD_dom2"/>
</dbReference>
<dbReference type="Pfam" id="PF08546">
    <property type="entry name" value="ApbA_C"/>
    <property type="match status" value="1"/>
</dbReference>
<dbReference type="GO" id="GO:0050661">
    <property type="term" value="F:NADP binding"/>
    <property type="evidence" value="ECO:0007669"/>
    <property type="project" value="TreeGrafter"/>
</dbReference>
<dbReference type="InterPro" id="IPR003710">
    <property type="entry name" value="ApbA"/>
</dbReference>
<evidence type="ECO:0000256" key="5">
    <source>
        <dbReference type="ARBA" id="ARBA00022655"/>
    </source>
</evidence>
<dbReference type="RefSeq" id="WP_310654067.1">
    <property type="nucleotide sequence ID" value="NZ_JAPMLA010000016.1"/>
</dbReference>
<comment type="caution">
    <text evidence="13">The sequence shown here is derived from an EMBL/GenBank/DDBJ whole genome shotgun (WGS) entry which is preliminary data.</text>
</comment>
<keyword evidence="16" id="KW-1185">Reference proteome</keyword>
<feature type="domain" description="Ketopantoate reductase N-terminal" evidence="11">
    <location>
        <begin position="14"/>
        <end position="161"/>
    </location>
</feature>
<comment type="catalytic activity">
    <reaction evidence="9 10">
        <text>(R)-pantoate + NADP(+) = 2-dehydropantoate + NADPH + H(+)</text>
        <dbReference type="Rhea" id="RHEA:16233"/>
        <dbReference type="ChEBI" id="CHEBI:11561"/>
        <dbReference type="ChEBI" id="CHEBI:15378"/>
        <dbReference type="ChEBI" id="CHEBI:15980"/>
        <dbReference type="ChEBI" id="CHEBI:57783"/>
        <dbReference type="ChEBI" id="CHEBI:58349"/>
        <dbReference type="EC" id="1.1.1.169"/>
    </reaction>
</comment>
<dbReference type="Pfam" id="PF02558">
    <property type="entry name" value="ApbA"/>
    <property type="match status" value="1"/>
</dbReference>
<accession>A0AAW8NKI3</accession>
<dbReference type="Proteomes" id="UP001259340">
    <property type="component" value="Unassembled WGS sequence"/>
</dbReference>
<sequence>MSTLSNQKTALAKICILGAGAIGQLVYHQLAQQSQSQLSFISRDTNSSIQPLHFTTLDEQIIRREAKLIGKADYQMHLNQVDLLIVCVKAYQVSDALEPILPLLGSQAHILLLHNGMGPHIEIIPMLKGLGVSLGTTSQGALKLDKWHIKQTGKGLTQLGSSEMLAQLPPLSIELKQILLNAIPQSEWFAEILPLLWQKLAVNLAINPLTAIFNCRNGELAADEHKPLIFNAVSELVAVAKHDNIELDLDTLLQRVYLVIELTADNFSSMHQDVHHNRQTEIDAISGFVLQRASVHQLAVPVILSLQQQIKQIEAKYL</sequence>
<evidence type="ECO:0000313" key="16">
    <source>
        <dbReference type="Proteomes" id="UP001271263"/>
    </source>
</evidence>
<organism evidence="13 15">
    <name type="scientific">Shewanella fidelis</name>
    <dbReference type="NCBI Taxonomy" id="173509"/>
    <lineage>
        <taxon>Bacteria</taxon>
        <taxon>Pseudomonadati</taxon>
        <taxon>Pseudomonadota</taxon>
        <taxon>Gammaproteobacteria</taxon>
        <taxon>Alteromonadales</taxon>
        <taxon>Shewanellaceae</taxon>
        <taxon>Shewanella</taxon>
    </lineage>
</organism>
<dbReference type="GO" id="GO:0008677">
    <property type="term" value="F:2-dehydropantoate 2-reductase activity"/>
    <property type="evidence" value="ECO:0007669"/>
    <property type="project" value="UniProtKB-EC"/>
</dbReference>
<dbReference type="PANTHER" id="PTHR43765">
    <property type="entry name" value="2-DEHYDROPANTOATE 2-REDUCTASE-RELATED"/>
    <property type="match status" value="1"/>
</dbReference>
<dbReference type="GO" id="GO:0005737">
    <property type="term" value="C:cytoplasm"/>
    <property type="evidence" value="ECO:0007669"/>
    <property type="project" value="TreeGrafter"/>
</dbReference>
<dbReference type="GO" id="GO:0015940">
    <property type="term" value="P:pantothenate biosynthetic process"/>
    <property type="evidence" value="ECO:0007669"/>
    <property type="project" value="UniProtKB-KW"/>
</dbReference>
<evidence type="ECO:0000313" key="14">
    <source>
        <dbReference type="EMBL" id="MDW4826398.1"/>
    </source>
</evidence>
<dbReference type="EMBL" id="JAPMLD010000015">
    <property type="protein sequence ID" value="MDW4826398.1"/>
    <property type="molecule type" value="Genomic_DNA"/>
</dbReference>
<evidence type="ECO:0000256" key="7">
    <source>
        <dbReference type="ARBA" id="ARBA00023002"/>
    </source>
</evidence>
<gene>
    <name evidence="13" type="ORF">OS133_03980</name>
    <name evidence="14" type="ORF">OS134_20190</name>
</gene>
<evidence type="ECO:0000256" key="1">
    <source>
        <dbReference type="ARBA" id="ARBA00004994"/>
    </source>
</evidence>
<evidence type="ECO:0000256" key="8">
    <source>
        <dbReference type="ARBA" id="ARBA00032024"/>
    </source>
</evidence>
<name>A0AAW8NKI3_9GAMM</name>
<dbReference type="InterPro" id="IPR013752">
    <property type="entry name" value="KPA_reductase"/>
</dbReference>
<proteinExistence type="inferred from homology"/>
<feature type="domain" description="Ketopantoate reductase C-terminal" evidence="12">
    <location>
        <begin position="192"/>
        <end position="314"/>
    </location>
</feature>
<evidence type="ECO:0000259" key="12">
    <source>
        <dbReference type="Pfam" id="PF08546"/>
    </source>
</evidence>
<dbReference type="NCBIfam" id="TIGR00745">
    <property type="entry name" value="apbA_panE"/>
    <property type="match status" value="1"/>
</dbReference>
<dbReference type="InterPro" id="IPR036291">
    <property type="entry name" value="NAD(P)-bd_dom_sf"/>
</dbReference>
<dbReference type="PANTHER" id="PTHR43765:SF2">
    <property type="entry name" value="2-DEHYDROPANTOATE 2-REDUCTASE"/>
    <property type="match status" value="1"/>
</dbReference>
<comment type="similarity">
    <text evidence="2 10">Belongs to the ketopantoate reductase family.</text>
</comment>
<comment type="function">
    <text evidence="10">Catalyzes the NADPH-dependent reduction of ketopantoate into pantoic acid.</text>
</comment>
<reference evidence="13" key="2">
    <citation type="submission" date="2022-11" db="EMBL/GenBank/DDBJ databases">
        <title>Prophages regulate Shewanella fidelis motility and biofilm formation: implications for gut colonization dynamics in Ciona robusta.</title>
        <authorList>
            <person name="Natarajan O."/>
            <person name="Gibboney S.L."/>
            <person name="Young M.N."/>
            <person name="Lim S.J."/>
            <person name="Pluta N."/>
            <person name="Atkinson C.G.F."/>
            <person name="Leigh B.A."/>
            <person name="Liberti A."/>
            <person name="Kees E."/>
            <person name="Breitbart M."/>
            <person name="Gralnick J."/>
            <person name="Dishaw L.J."/>
        </authorList>
    </citation>
    <scope>NUCLEOTIDE SEQUENCE</scope>
    <source>
        <strain evidence="13">3313</strain>
    </source>
</reference>
<dbReference type="Gene3D" id="1.10.1040.10">
    <property type="entry name" value="N-(1-d-carboxylethyl)-l-norvaline Dehydrogenase, domain 2"/>
    <property type="match status" value="1"/>
</dbReference>
<dbReference type="EC" id="1.1.1.169" evidence="3 10"/>
<evidence type="ECO:0000256" key="3">
    <source>
        <dbReference type="ARBA" id="ARBA00013014"/>
    </source>
</evidence>
<dbReference type="SUPFAM" id="SSF51735">
    <property type="entry name" value="NAD(P)-binding Rossmann-fold domains"/>
    <property type="match status" value="1"/>
</dbReference>
<keyword evidence="7 10" id="KW-0560">Oxidoreductase</keyword>
<evidence type="ECO:0000313" key="13">
    <source>
        <dbReference type="EMBL" id="MDR8522840.1"/>
    </source>
</evidence>
<comment type="pathway">
    <text evidence="1 10">Cofactor biosynthesis; (R)-pantothenate biosynthesis; (R)-pantoate from 3-methyl-2-oxobutanoate: step 2/2.</text>
</comment>
<dbReference type="SUPFAM" id="SSF48179">
    <property type="entry name" value="6-phosphogluconate dehydrogenase C-terminal domain-like"/>
    <property type="match status" value="1"/>
</dbReference>
<dbReference type="InterPro" id="IPR050838">
    <property type="entry name" value="Ketopantoate_reductase"/>
</dbReference>
<dbReference type="Gene3D" id="3.40.50.720">
    <property type="entry name" value="NAD(P)-binding Rossmann-like Domain"/>
    <property type="match status" value="1"/>
</dbReference>
<dbReference type="InterPro" id="IPR008927">
    <property type="entry name" value="6-PGluconate_DH-like_C_sf"/>
</dbReference>
<reference evidence="14 16" key="1">
    <citation type="journal article" date="2022" name="bioRxiv">
        <title>Prophages regulate Shewanella fidelis 3313 motility and biofilm formation: implications for gut colonization dynamics in Ciona robusta.</title>
        <authorList>
            <person name="Natarajan O."/>
            <person name="Gibboney S.L."/>
            <person name="Young M.N."/>
            <person name="Lim S.J."/>
            <person name="Pluta N."/>
            <person name="Atkinson C.G."/>
            <person name="Leigh B.A."/>
            <person name="Liberti A."/>
            <person name="Kees E.D."/>
            <person name="Breitbart M."/>
            <person name="Gralnick J.A."/>
            <person name="Dishaw L.J."/>
        </authorList>
    </citation>
    <scope>NUCLEOTIDE SEQUENCE [LARGE SCALE GENOMIC DNA]</scope>
    <source>
        <strain evidence="14 16">JG4066</strain>
    </source>
</reference>
<evidence type="ECO:0000256" key="6">
    <source>
        <dbReference type="ARBA" id="ARBA00022857"/>
    </source>
</evidence>
<keyword evidence="5 10" id="KW-0566">Pantothenate biosynthesis</keyword>
<evidence type="ECO:0000313" key="15">
    <source>
        <dbReference type="Proteomes" id="UP001259340"/>
    </source>
</evidence>
<evidence type="ECO:0000259" key="11">
    <source>
        <dbReference type="Pfam" id="PF02558"/>
    </source>
</evidence>